<evidence type="ECO:0000256" key="1">
    <source>
        <dbReference type="ARBA" id="ARBA00001974"/>
    </source>
</evidence>
<dbReference type="PANTHER" id="PTHR11552:SF201">
    <property type="entry name" value="GLUCOSE-METHANOL-CHOLINE OXIDOREDUCTASE N-TERMINAL DOMAIN-CONTAINING PROTEIN"/>
    <property type="match status" value="1"/>
</dbReference>
<dbReference type="OrthoDB" id="269227at2759"/>
<gene>
    <name evidence="11" type="ORF">H0H81_005592</name>
</gene>
<dbReference type="GO" id="GO:0050660">
    <property type="term" value="F:flavin adenine dinucleotide binding"/>
    <property type="evidence" value="ECO:0007669"/>
    <property type="project" value="InterPro"/>
</dbReference>
<evidence type="ECO:0000259" key="10">
    <source>
        <dbReference type="PROSITE" id="PS00624"/>
    </source>
</evidence>
<reference evidence="11" key="1">
    <citation type="submission" date="2021-02" db="EMBL/GenBank/DDBJ databases">
        <authorList>
            <person name="Nieuwenhuis M."/>
            <person name="Van De Peppel L.J.J."/>
        </authorList>
    </citation>
    <scope>NUCLEOTIDE SEQUENCE</scope>
    <source>
        <strain evidence="11">D49</strain>
    </source>
</reference>
<dbReference type="AlphaFoldDB" id="A0A9P7KHX6"/>
<keyword evidence="7" id="KW-0325">Glycoprotein</keyword>
<dbReference type="InterPro" id="IPR000172">
    <property type="entry name" value="GMC_OxRdtase_N"/>
</dbReference>
<dbReference type="EMBL" id="JABCKI010001420">
    <property type="protein sequence ID" value="KAG5649185.1"/>
    <property type="molecule type" value="Genomic_DNA"/>
</dbReference>
<evidence type="ECO:0000256" key="6">
    <source>
        <dbReference type="ARBA" id="ARBA00023002"/>
    </source>
</evidence>
<keyword evidence="3 8" id="KW-0285">Flavoprotein</keyword>
<evidence type="ECO:0000256" key="3">
    <source>
        <dbReference type="ARBA" id="ARBA00022630"/>
    </source>
</evidence>
<organism evidence="11 12">
    <name type="scientific">Sphagnurus paluster</name>
    <dbReference type="NCBI Taxonomy" id="117069"/>
    <lineage>
        <taxon>Eukaryota</taxon>
        <taxon>Fungi</taxon>
        <taxon>Dikarya</taxon>
        <taxon>Basidiomycota</taxon>
        <taxon>Agaricomycotina</taxon>
        <taxon>Agaricomycetes</taxon>
        <taxon>Agaricomycetidae</taxon>
        <taxon>Agaricales</taxon>
        <taxon>Tricholomatineae</taxon>
        <taxon>Lyophyllaceae</taxon>
        <taxon>Sphagnurus</taxon>
    </lineage>
</organism>
<dbReference type="InterPro" id="IPR012132">
    <property type="entry name" value="GMC_OxRdtase"/>
</dbReference>
<keyword evidence="12" id="KW-1185">Reference proteome</keyword>
<dbReference type="Proteomes" id="UP000717328">
    <property type="component" value="Unassembled WGS sequence"/>
</dbReference>
<sequence>TVPQTHAANQTINISSGKVLGGTSSVNGLVWVRGNKEEYDAIEALGNKGWDWDLFYAAMKQSEAFKMPSAVQVEELGFTVNPSSLGTSGPVEVSFPNYLPLQHQKFIAASKQLGHEFNSDPYSGDNRGIFYINPIVSRTNLFVLYDGALVTKFDTTMSPGPGTVAPQLAEATAVEVCFPDNTVQLAKPKSSIGEIILCAGSIRTPQILELSGIGDKNVLSPLGIETKVDLPGVGANYEDHVITILTFKLKEPYLSFDALAYDPAVKAEQEALYKEGKGWLAFANCVFNMVPTDKILAPEEISVAEEILKTKPPTIHEDLYNSIKDQVFTVPQAEYLL</sequence>
<feature type="non-terminal residue" evidence="11">
    <location>
        <position position="1"/>
    </location>
</feature>
<evidence type="ECO:0000256" key="5">
    <source>
        <dbReference type="ARBA" id="ARBA00022827"/>
    </source>
</evidence>
<comment type="cofactor">
    <cofactor evidence="1">
        <name>FAD</name>
        <dbReference type="ChEBI" id="CHEBI:57692"/>
    </cofactor>
</comment>
<feature type="domain" description="Glucose-methanol-choline oxidoreductase N-terminal" evidence="9">
    <location>
        <begin position="17"/>
        <end position="40"/>
    </location>
</feature>
<evidence type="ECO:0000256" key="4">
    <source>
        <dbReference type="ARBA" id="ARBA00022729"/>
    </source>
</evidence>
<keyword evidence="6" id="KW-0560">Oxidoreductase</keyword>
<keyword evidence="4" id="KW-0732">Signal</keyword>
<keyword evidence="5 8" id="KW-0274">FAD</keyword>
<dbReference type="SUPFAM" id="SSF51905">
    <property type="entry name" value="FAD/NAD(P)-binding domain"/>
    <property type="match status" value="1"/>
</dbReference>
<dbReference type="PROSITE" id="PS00624">
    <property type="entry name" value="GMC_OXRED_2"/>
    <property type="match status" value="1"/>
</dbReference>
<evidence type="ECO:0000313" key="12">
    <source>
        <dbReference type="Proteomes" id="UP000717328"/>
    </source>
</evidence>
<dbReference type="InterPro" id="IPR036188">
    <property type="entry name" value="FAD/NAD-bd_sf"/>
</dbReference>
<evidence type="ECO:0000313" key="11">
    <source>
        <dbReference type="EMBL" id="KAG5649185.1"/>
    </source>
</evidence>
<evidence type="ECO:0000259" key="9">
    <source>
        <dbReference type="PROSITE" id="PS00623"/>
    </source>
</evidence>
<reference evidence="11" key="2">
    <citation type="submission" date="2021-10" db="EMBL/GenBank/DDBJ databases">
        <title>Phylogenomics reveals ancestral predisposition of the termite-cultivated fungus Termitomyces towards a domesticated lifestyle.</title>
        <authorList>
            <person name="Auxier B."/>
            <person name="Grum-Grzhimaylo A."/>
            <person name="Cardenas M.E."/>
            <person name="Lodge J.D."/>
            <person name="Laessoe T."/>
            <person name="Pedersen O."/>
            <person name="Smith M.E."/>
            <person name="Kuyper T.W."/>
            <person name="Franco-Molano E.A."/>
            <person name="Baroni T.J."/>
            <person name="Aanen D.K."/>
        </authorList>
    </citation>
    <scope>NUCLEOTIDE SEQUENCE</scope>
    <source>
        <strain evidence="11">D49</strain>
    </source>
</reference>
<accession>A0A9P7KHX6</accession>
<dbReference type="Pfam" id="PF00732">
    <property type="entry name" value="GMC_oxred_N"/>
    <property type="match status" value="1"/>
</dbReference>
<evidence type="ECO:0000256" key="7">
    <source>
        <dbReference type="ARBA" id="ARBA00023180"/>
    </source>
</evidence>
<dbReference type="Gene3D" id="3.30.560.10">
    <property type="entry name" value="Glucose Oxidase, domain 3"/>
    <property type="match status" value="1"/>
</dbReference>
<feature type="domain" description="Glucose-methanol-choline oxidoreductase N-terminal" evidence="10">
    <location>
        <begin position="200"/>
        <end position="214"/>
    </location>
</feature>
<proteinExistence type="inferred from homology"/>
<protein>
    <recommendedName>
        <fullName evidence="9 10">Glucose-methanol-choline oxidoreductase N-terminal domain-containing protein</fullName>
    </recommendedName>
</protein>
<comment type="similarity">
    <text evidence="2 8">Belongs to the GMC oxidoreductase family.</text>
</comment>
<comment type="caution">
    <text evidence="11">The sequence shown here is derived from an EMBL/GenBank/DDBJ whole genome shotgun (WGS) entry which is preliminary data.</text>
</comment>
<evidence type="ECO:0000256" key="8">
    <source>
        <dbReference type="RuleBase" id="RU003968"/>
    </source>
</evidence>
<dbReference type="Gene3D" id="3.50.50.60">
    <property type="entry name" value="FAD/NAD(P)-binding domain"/>
    <property type="match status" value="1"/>
</dbReference>
<feature type="non-terminal residue" evidence="11">
    <location>
        <position position="337"/>
    </location>
</feature>
<dbReference type="PANTHER" id="PTHR11552">
    <property type="entry name" value="GLUCOSE-METHANOL-CHOLINE GMC OXIDOREDUCTASE"/>
    <property type="match status" value="1"/>
</dbReference>
<dbReference type="PROSITE" id="PS00623">
    <property type="entry name" value="GMC_OXRED_1"/>
    <property type="match status" value="1"/>
</dbReference>
<evidence type="ECO:0000256" key="2">
    <source>
        <dbReference type="ARBA" id="ARBA00010790"/>
    </source>
</evidence>
<name>A0A9P7KHX6_9AGAR</name>
<dbReference type="GO" id="GO:0016614">
    <property type="term" value="F:oxidoreductase activity, acting on CH-OH group of donors"/>
    <property type="evidence" value="ECO:0007669"/>
    <property type="project" value="InterPro"/>
</dbReference>